<dbReference type="OrthoDB" id="662471at2"/>
<accession>A0A366B2B8</accession>
<dbReference type="EMBL" id="QNUX01000007">
    <property type="protein sequence ID" value="RBN50328.1"/>
    <property type="molecule type" value="Genomic_DNA"/>
</dbReference>
<sequence>MNTFAHIKPIAQYNKVSYYSVCIEGNEISLFEEFITHHTSTNKKKLNHVLDWIKLIGNKYGAQSHLFRPEGETADASALPPKGIERKPHYTEYGKKKANNIRLYCLRANENVVFLFNGDIKTAHYAQDCPNVRKHFKLANKLTKAIDSAFANKDIVWNDDCTEIDCEDDFKLQF</sequence>
<proteinExistence type="predicted"/>
<comment type="caution">
    <text evidence="1">The sequence shown here is derived from an EMBL/GenBank/DDBJ whole genome shotgun (WGS) entry which is preliminary data.</text>
</comment>
<dbReference type="AlphaFoldDB" id="A0A366B2B8"/>
<keyword evidence="2" id="KW-1185">Reference proteome</keyword>
<gene>
    <name evidence="1" type="ORF">DR980_09445</name>
</gene>
<dbReference type="Proteomes" id="UP000253676">
    <property type="component" value="Unassembled WGS sequence"/>
</dbReference>
<evidence type="ECO:0000313" key="1">
    <source>
        <dbReference type="EMBL" id="RBN50328.1"/>
    </source>
</evidence>
<protein>
    <submittedName>
        <fullName evidence="1">Uncharacterized protein</fullName>
    </submittedName>
</protein>
<reference evidence="1 2" key="1">
    <citation type="submission" date="2018-07" db="EMBL/GenBank/DDBJ databases">
        <title>Complete genome sequence of Flavobacterium psychrolimnae LMG 22018.</title>
        <authorList>
            <person name="Kim D.-U."/>
        </authorList>
    </citation>
    <scope>NUCLEOTIDE SEQUENCE [LARGE SCALE GENOMIC DNA]</scope>
    <source>
        <strain evidence="1 2">LMG 22018</strain>
    </source>
</reference>
<name>A0A366B2B8_9FLAO</name>
<evidence type="ECO:0000313" key="2">
    <source>
        <dbReference type="Proteomes" id="UP000253676"/>
    </source>
</evidence>
<dbReference type="RefSeq" id="WP_113635415.1">
    <property type="nucleotide sequence ID" value="NZ_QNUX01000007.1"/>
</dbReference>
<organism evidence="1 2">
    <name type="scientific">Flavobacterium psychrolimnae</name>
    <dbReference type="NCBI Taxonomy" id="249351"/>
    <lineage>
        <taxon>Bacteria</taxon>
        <taxon>Pseudomonadati</taxon>
        <taxon>Bacteroidota</taxon>
        <taxon>Flavobacteriia</taxon>
        <taxon>Flavobacteriales</taxon>
        <taxon>Flavobacteriaceae</taxon>
        <taxon>Flavobacterium</taxon>
    </lineage>
</organism>